<dbReference type="EMBL" id="JAQFWP010000020">
    <property type="protein sequence ID" value="MDA2805379.1"/>
    <property type="molecule type" value="Genomic_DNA"/>
</dbReference>
<dbReference type="PANTHER" id="PTHR43723:SF1">
    <property type="entry name" value="COBALT TRANSPORT PROTEIN CBIQ"/>
    <property type="match status" value="1"/>
</dbReference>
<evidence type="ECO:0000313" key="8">
    <source>
        <dbReference type="Proteomes" id="UP001165685"/>
    </source>
</evidence>
<evidence type="ECO:0000256" key="1">
    <source>
        <dbReference type="ARBA" id="ARBA00004651"/>
    </source>
</evidence>
<name>A0ABT4TL07_9ACTN</name>
<sequence>MLTIDAEAYRSPWRTVHPAVKGVLFGGLLVCALALPAWPGAALVGTAALALGLGPARVPPRKLLRTALGPLAFIATGAVTLLVSVGGPDGLIAWDPQGAARAAELTGRASAAVVCQLLFAFTTPLADLLPRLSRAGLPPALVEVVALIYRMLFVALDTARRVGAAQAGRLGYANRRNRVRSLGALGAALFVRSYDRAARLQRGLECRGYTGELTVLVDEIPLRASALAAAAVPAVLVAAAALTLGAWT</sequence>
<dbReference type="InterPro" id="IPR003339">
    <property type="entry name" value="ABC/ECF_trnsptr_transmembrane"/>
</dbReference>
<evidence type="ECO:0000256" key="3">
    <source>
        <dbReference type="ARBA" id="ARBA00022692"/>
    </source>
</evidence>
<accession>A0ABT4TL07</accession>
<comment type="caution">
    <text evidence="7">The sequence shown here is derived from an EMBL/GenBank/DDBJ whole genome shotgun (WGS) entry which is preliminary data.</text>
</comment>
<dbReference type="RefSeq" id="WP_270678036.1">
    <property type="nucleotide sequence ID" value="NZ_JAQFWP010000020.1"/>
</dbReference>
<keyword evidence="5 6" id="KW-0472">Membrane</keyword>
<dbReference type="CDD" id="cd16914">
    <property type="entry name" value="EcfT"/>
    <property type="match status" value="1"/>
</dbReference>
<reference evidence="7" key="1">
    <citation type="submission" date="2023-01" db="EMBL/GenBank/DDBJ databases">
        <title>Draft genome sequence of Nocardiopsis sp. LSu2-4 isolated from halophytes.</title>
        <authorList>
            <person name="Duangmal K."/>
            <person name="Chantavorakit T."/>
        </authorList>
    </citation>
    <scope>NUCLEOTIDE SEQUENCE</scope>
    <source>
        <strain evidence="7">LSu2-4</strain>
    </source>
</reference>
<protein>
    <submittedName>
        <fullName evidence="7">Cobalt ECF transporter T component CbiQ</fullName>
    </submittedName>
</protein>
<organism evidence="7 8">
    <name type="scientific">Nocardiopsis suaedae</name>
    <dbReference type="NCBI Taxonomy" id="3018444"/>
    <lineage>
        <taxon>Bacteria</taxon>
        <taxon>Bacillati</taxon>
        <taxon>Actinomycetota</taxon>
        <taxon>Actinomycetes</taxon>
        <taxon>Streptosporangiales</taxon>
        <taxon>Nocardiopsidaceae</taxon>
        <taxon>Nocardiopsis</taxon>
    </lineage>
</organism>
<dbReference type="InterPro" id="IPR012809">
    <property type="entry name" value="ECF_CbiQ"/>
</dbReference>
<evidence type="ECO:0000256" key="6">
    <source>
        <dbReference type="SAM" id="Phobius"/>
    </source>
</evidence>
<feature type="transmembrane region" description="Helical" evidence="6">
    <location>
        <begin position="23"/>
        <end position="51"/>
    </location>
</feature>
<keyword evidence="3 6" id="KW-0812">Transmembrane</keyword>
<comment type="subcellular location">
    <subcellularLocation>
        <location evidence="1">Cell membrane</location>
        <topology evidence="1">Multi-pass membrane protein</topology>
    </subcellularLocation>
</comment>
<dbReference type="InterPro" id="IPR052770">
    <property type="entry name" value="Cobalt_transport_CbiQ"/>
</dbReference>
<feature type="transmembrane region" description="Helical" evidence="6">
    <location>
        <begin position="63"/>
        <end position="85"/>
    </location>
</feature>
<dbReference type="PANTHER" id="PTHR43723">
    <property type="entry name" value="COBALT TRANSPORT PROTEIN CBIQ"/>
    <property type="match status" value="1"/>
</dbReference>
<feature type="transmembrane region" description="Helical" evidence="6">
    <location>
        <begin position="226"/>
        <end position="247"/>
    </location>
</feature>
<evidence type="ECO:0000256" key="2">
    <source>
        <dbReference type="ARBA" id="ARBA00022475"/>
    </source>
</evidence>
<keyword evidence="2" id="KW-1003">Cell membrane</keyword>
<proteinExistence type="predicted"/>
<keyword evidence="4 6" id="KW-1133">Transmembrane helix</keyword>
<keyword evidence="8" id="KW-1185">Reference proteome</keyword>
<dbReference type="Proteomes" id="UP001165685">
    <property type="component" value="Unassembled WGS sequence"/>
</dbReference>
<evidence type="ECO:0000256" key="4">
    <source>
        <dbReference type="ARBA" id="ARBA00022989"/>
    </source>
</evidence>
<dbReference type="Pfam" id="PF02361">
    <property type="entry name" value="CbiQ"/>
    <property type="match status" value="1"/>
</dbReference>
<evidence type="ECO:0000256" key="5">
    <source>
        <dbReference type="ARBA" id="ARBA00023136"/>
    </source>
</evidence>
<gene>
    <name evidence="7" type="primary">cbiQ</name>
    <name evidence="7" type="ORF">O4U47_12725</name>
</gene>
<dbReference type="NCBIfam" id="TIGR02454">
    <property type="entry name" value="ECF_T_CbiQ"/>
    <property type="match status" value="1"/>
</dbReference>
<evidence type="ECO:0000313" key="7">
    <source>
        <dbReference type="EMBL" id="MDA2805379.1"/>
    </source>
</evidence>